<protein>
    <submittedName>
        <fullName evidence="1">Uncharacterized protein</fullName>
    </submittedName>
</protein>
<name>A0ABN3QL19_9ACTN</name>
<dbReference type="EMBL" id="BAAARJ010000018">
    <property type="protein sequence ID" value="GAA2629256.1"/>
    <property type="molecule type" value="Genomic_DNA"/>
</dbReference>
<accession>A0ABN3QL19</accession>
<proteinExistence type="predicted"/>
<organism evidence="1 2">
    <name type="scientific">Streptomyces axinellae</name>
    <dbReference type="NCBI Taxonomy" id="552788"/>
    <lineage>
        <taxon>Bacteria</taxon>
        <taxon>Bacillati</taxon>
        <taxon>Actinomycetota</taxon>
        <taxon>Actinomycetes</taxon>
        <taxon>Kitasatosporales</taxon>
        <taxon>Streptomycetaceae</taxon>
        <taxon>Streptomyces</taxon>
    </lineage>
</organism>
<sequence length="86" mass="9551">MIEWPKGPDLVRDLDGLLWKTRYVVEWAAGRPFARVDDGLTRKESGFVAAHHPGPALLHPVDARRGLRANDFAAPARWAAKRKPGA</sequence>
<dbReference type="RefSeq" id="WP_344568783.1">
    <property type="nucleotide sequence ID" value="NZ_BAAARJ010000018.1"/>
</dbReference>
<reference evidence="1 2" key="1">
    <citation type="journal article" date="2019" name="Int. J. Syst. Evol. Microbiol.">
        <title>The Global Catalogue of Microorganisms (GCM) 10K type strain sequencing project: providing services to taxonomists for standard genome sequencing and annotation.</title>
        <authorList>
            <consortium name="The Broad Institute Genomics Platform"/>
            <consortium name="The Broad Institute Genome Sequencing Center for Infectious Disease"/>
            <person name="Wu L."/>
            <person name="Ma J."/>
        </authorList>
    </citation>
    <scope>NUCLEOTIDE SEQUENCE [LARGE SCALE GENOMIC DNA]</scope>
    <source>
        <strain evidence="1 2">JCM 16373</strain>
    </source>
</reference>
<dbReference type="Proteomes" id="UP001501447">
    <property type="component" value="Unassembled WGS sequence"/>
</dbReference>
<keyword evidence="2" id="KW-1185">Reference proteome</keyword>
<gene>
    <name evidence="1" type="ORF">GCM10009863_50660</name>
</gene>
<evidence type="ECO:0000313" key="2">
    <source>
        <dbReference type="Proteomes" id="UP001501447"/>
    </source>
</evidence>
<comment type="caution">
    <text evidence="1">The sequence shown here is derived from an EMBL/GenBank/DDBJ whole genome shotgun (WGS) entry which is preliminary data.</text>
</comment>
<evidence type="ECO:0000313" key="1">
    <source>
        <dbReference type="EMBL" id="GAA2629256.1"/>
    </source>
</evidence>